<organism evidence="2 3">
    <name type="scientific">Mollisia scopiformis</name>
    <name type="common">Conifer needle endophyte fungus</name>
    <name type="synonym">Phialocephala scopiformis</name>
    <dbReference type="NCBI Taxonomy" id="149040"/>
    <lineage>
        <taxon>Eukaryota</taxon>
        <taxon>Fungi</taxon>
        <taxon>Dikarya</taxon>
        <taxon>Ascomycota</taxon>
        <taxon>Pezizomycotina</taxon>
        <taxon>Leotiomycetes</taxon>
        <taxon>Helotiales</taxon>
        <taxon>Mollisiaceae</taxon>
        <taxon>Mollisia</taxon>
    </lineage>
</organism>
<feature type="compositionally biased region" description="Polar residues" evidence="1">
    <location>
        <begin position="37"/>
        <end position="49"/>
    </location>
</feature>
<dbReference type="AlphaFoldDB" id="A0A194WVI5"/>
<dbReference type="Proteomes" id="UP000070700">
    <property type="component" value="Unassembled WGS sequence"/>
</dbReference>
<accession>A0A194WVI5</accession>
<feature type="compositionally biased region" description="Basic and acidic residues" evidence="1">
    <location>
        <begin position="19"/>
        <end position="36"/>
    </location>
</feature>
<name>A0A194WVI5_MOLSC</name>
<sequence>MAGTNFLIMNAAFPPLEPNDGHSHLKAPEPSGRKSFESASSVPNSTHYRSSISSLSESINNTTHSTTLQNANTYTFHLPETYKHSRRDIHVRDAQGTEILYAKMSEHNPLKPDIQFFSNSTSATPVGSAKLRHGKNLKLILEHGEEKEMHNVSKNRDYCFYLPDSAGTSRKVLWTRVNMEGGGGPATGKGKRALRYELGDEGSGEVLAVYDAGEHAKNDFLHRGTLTMSSELSVGEEGGLWVLMGALGIYEKARRRVPTGGIGAIIPGS</sequence>
<evidence type="ECO:0000313" key="2">
    <source>
        <dbReference type="EMBL" id="KUJ11607.1"/>
    </source>
</evidence>
<evidence type="ECO:0000313" key="3">
    <source>
        <dbReference type="Proteomes" id="UP000070700"/>
    </source>
</evidence>
<evidence type="ECO:0000256" key="1">
    <source>
        <dbReference type="SAM" id="MobiDB-lite"/>
    </source>
</evidence>
<dbReference type="InParanoid" id="A0A194WVI5"/>
<dbReference type="OrthoDB" id="3431997at2759"/>
<proteinExistence type="predicted"/>
<reference evidence="2 3" key="1">
    <citation type="submission" date="2015-10" db="EMBL/GenBank/DDBJ databases">
        <title>Full genome of DAOMC 229536 Phialocephala scopiformis, a fungal endophyte of spruce producing the potent anti-insectan compound rugulosin.</title>
        <authorList>
            <consortium name="DOE Joint Genome Institute"/>
            <person name="Walker A.K."/>
            <person name="Frasz S.L."/>
            <person name="Seifert K.A."/>
            <person name="Miller J.D."/>
            <person name="Mondo S.J."/>
            <person name="Labutti K."/>
            <person name="Lipzen A."/>
            <person name="Dockter R."/>
            <person name="Kennedy M."/>
            <person name="Grigoriev I.V."/>
            <person name="Spatafora J.W."/>
        </authorList>
    </citation>
    <scope>NUCLEOTIDE SEQUENCE [LARGE SCALE GENOMIC DNA]</scope>
    <source>
        <strain evidence="2 3">CBS 120377</strain>
    </source>
</reference>
<dbReference type="EMBL" id="KQ947426">
    <property type="protein sequence ID" value="KUJ11607.1"/>
    <property type="molecule type" value="Genomic_DNA"/>
</dbReference>
<gene>
    <name evidence="2" type="ORF">LY89DRAFT_688809</name>
</gene>
<protein>
    <submittedName>
        <fullName evidence="2">Uncharacterized protein</fullName>
    </submittedName>
</protein>
<dbReference type="GeneID" id="28825506"/>
<dbReference type="KEGG" id="psco:LY89DRAFT_688809"/>
<dbReference type="RefSeq" id="XP_018065962.1">
    <property type="nucleotide sequence ID" value="XM_018215780.1"/>
</dbReference>
<keyword evidence="3" id="KW-1185">Reference proteome</keyword>
<feature type="region of interest" description="Disordered" evidence="1">
    <location>
        <begin position="18"/>
        <end position="49"/>
    </location>
</feature>